<dbReference type="GeneID" id="109583132"/>
<reference evidence="3" key="1">
    <citation type="journal article" date="2010" name="Nature">
        <title>The Amphimedon queenslandica genome and the evolution of animal complexity.</title>
        <authorList>
            <person name="Srivastava M."/>
            <person name="Simakov O."/>
            <person name="Chapman J."/>
            <person name="Fahey B."/>
            <person name="Gauthier M.E."/>
            <person name="Mitros T."/>
            <person name="Richards G.S."/>
            <person name="Conaco C."/>
            <person name="Dacre M."/>
            <person name="Hellsten U."/>
            <person name="Larroux C."/>
            <person name="Putnam N.H."/>
            <person name="Stanke M."/>
            <person name="Adamska M."/>
            <person name="Darling A."/>
            <person name="Degnan S.M."/>
            <person name="Oakley T.H."/>
            <person name="Plachetzki D.C."/>
            <person name="Zhai Y."/>
            <person name="Adamski M."/>
            <person name="Calcino A."/>
            <person name="Cummins S.F."/>
            <person name="Goodstein D.M."/>
            <person name="Harris C."/>
            <person name="Jackson D.J."/>
            <person name="Leys S.P."/>
            <person name="Shu S."/>
            <person name="Woodcroft B.J."/>
            <person name="Vervoort M."/>
            <person name="Kosik K.S."/>
            <person name="Manning G."/>
            <person name="Degnan B.M."/>
            <person name="Rokhsar D.S."/>
        </authorList>
    </citation>
    <scope>NUCLEOTIDE SEQUENCE [LARGE SCALE GENOMIC DNA]</scope>
</reference>
<sequence>MAIYTSICHRNSSTIRSILSQVETLVNLKYLDRTICSSIDSVKYKCLLNFKQIMIIAKSIKFEIIRYLYDFNNL</sequence>
<feature type="domain" description="Origin recognition complex subunit 5 C-terminal" evidence="1">
    <location>
        <begin position="1"/>
        <end position="68"/>
    </location>
</feature>
<dbReference type="EnsemblMetazoa" id="XM_019998368.1">
    <property type="protein sequence ID" value="XP_019853927.1"/>
    <property type="gene ID" value="LOC109583132"/>
</dbReference>
<evidence type="ECO:0000259" key="1">
    <source>
        <dbReference type="Pfam" id="PF14630"/>
    </source>
</evidence>
<keyword evidence="3" id="KW-1185">Reference proteome</keyword>
<dbReference type="InterPro" id="IPR047088">
    <property type="entry name" value="ORC5_C"/>
</dbReference>
<protein>
    <recommendedName>
        <fullName evidence="1">Origin recognition complex subunit 5 C-terminal domain-containing protein</fullName>
    </recommendedName>
</protein>
<dbReference type="Proteomes" id="UP000007879">
    <property type="component" value="Unassembled WGS sequence"/>
</dbReference>
<evidence type="ECO:0000313" key="3">
    <source>
        <dbReference type="Proteomes" id="UP000007879"/>
    </source>
</evidence>
<evidence type="ECO:0000313" key="2">
    <source>
        <dbReference type="EnsemblMetazoa" id="XP_019853927.1"/>
    </source>
</evidence>
<name>A0AAN0JAY2_AMPQE</name>
<dbReference type="KEGG" id="aqu:109583132"/>
<accession>A0AAN0JAY2</accession>
<organism evidence="2 3">
    <name type="scientific">Amphimedon queenslandica</name>
    <name type="common">Sponge</name>
    <dbReference type="NCBI Taxonomy" id="400682"/>
    <lineage>
        <taxon>Eukaryota</taxon>
        <taxon>Metazoa</taxon>
        <taxon>Porifera</taxon>
        <taxon>Demospongiae</taxon>
        <taxon>Heteroscleromorpha</taxon>
        <taxon>Haplosclerida</taxon>
        <taxon>Niphatidae</taxon>
        <taxon>Amphimedon</taxon>
    </lineage>
</organism>
<reference evidence="2" key="2">
    <citation type="submission" date="2024-06" db="UniProtKB">
        <authorList>
            <consortium name="EnsemblMetazoa"/>
        </authorList>
    </citation>
    <scope>IDENTIFICATION</scope>
</reference>
<dbReference type="RefSeq" id="XP_019853927.1">
    <property type="nucleotide sequence ID" value="XM_019998368.1"/>
</dbReference>
<proteinExistence type="predicted"/>
<dbReference type="AlphaFoldDB" id="A0AAN0JAY2"/>
<dbReference type="Pfam" id="PF14630">
    <property type="entry name" value="ORC5_C"/>
    <property type="match status" value="1"/>
</dbReference>